<dbReference type="AlphaFoldDB" id="A0AAD4LL71"/>
<evidence type="ECO:0000313" key="2">
    <source>
        <dbReference type="Proteomes" id="UP001201163"/>
    </source>
</evidence>
<keyword evidence="2" id="KW-1185">Reference proteome</keyword>
<dbReference type="EMBL" id="JAKELL010000027">
    <property type="protein sequence ID" value="KAH8991264.1"/>
    <property type="molecule type" value="Genomic_DNA"/>
</dbReference>
<organism evidence="1 2">
    <name type="scientific">Lactarius akahatsu</name>
    <dbReference type="NCBI Taxonomy" id="416441"/>
    <lineage>
        <taxon>Eukaryota</taxon>
        <taxon>Fungi</taxon>
        <taxon>Dikarya</taxon>
        <taxon>Basidiomycota</taxon>
        <taxon>Agaricomycotina</taxon>
        <taxon>Agaricomycetes</taxon>
        <taxon>Russulales</taxon>
        <taxon>Russulaceae</taxon>
        <taxon>Lactarius</taxon>
    </lineage>
</organism>
<evidence type="ECO:0000313" key="1">
    <source>
        <dbReference type="EMBL" id="KAH8991264.1"/>
    </source>
</evidence>
<reference evidence="1" key="1">
    <citation type="submission" date="2022-01" db="EMBL/GenBank/DDBJ databases">
        <title>Comparative genomics reveals a dynamic genome evolution in the ectomycorrhizal milk-cap (Lactarius) mushrooms.</title>
        <authorList>
            <consortium name="DOE Joint Genome Institute"/>
            <person name="Lebreton A."/>
            <person name="Tang N."/>
            <person name="Kuo A."/>
            <person name="LaButti K."/>
            <person name="Drula E."/>
            <person name="Barry K."/>
            <person name="Clum A."/>
            <person name="Lipzen A."/>
            <person name="Mousain D."/>
            <person name="Ng V."/>
            <person name="Wang R."/>
            <person name="Wang X."/>
            <person name="Dai Y."/>
            <person name="Henrissat B."/>
            <person name="Grigoriev I.V."/>
            <person name="Guerin-Laguette A."/>
            <person name="Yu F."/>
            <person name="Martin F.M."/>
        </authorList>
    </citation>
    <scope>NUCLEOTIDE SEQUENCE</scope>
    <source>
        <strain evidence="1">QP</strain>
    </source>
</reference>
<dbReference type="Proteomes" id="UP001201163">
    <property type="component" value="Unassembled WGS sequence"/>
</dbReference>
<comment type="caution">
    <text evidence="1">The sequence shown here is derived from an EMBL/GenBank/DDBJ whole genome shotgun (WGS) entry which is preliminary data.</text>
</comment>
<name>A0AAD4LL71_9AGAM</name>
<proteinExistence type="predicted"/>
<gene>
    <name evidence="1" type="ORF">EDB92DRAFT_688839</name>
</gene>
<protein>
    <submittedName>
        <fullName evidence="1">Uncharacterized protein</fullName>
    </submittedName>
</protein>
<sequence length="184" mass="20331">MTRYNDNSMRVSLSATRSLRHYMRKCKPSLRLCASVIRTRYSRLRTRSQRVVLTLSAPIMTIPFSARSASCVLPVLLQTQQRTVTLTTSFGSRLSLPAGSTNALWQLSSGFCEDGIGTTPSSRDSYVYHRPLVGCTRRRVPLWQIDSYSGSQANSAAVPDPGGPIDVYRIDEADVTTNHGSNVT</sequence>
<accession>A0AAD4LL71</accession>